<dbReference type="AlphaFoldDB" id="A0A285ZXH6"/>
<keyword evidence="2" id="KW-1185">Reference proteome</keyword>
<protein>
    <submittedName>
        <fullName evidence="1">Uncharacterized protein</fullName>
    </submittedName>
</protein>
<accession>A0A285ZXH6</accession>
<dbReference type="Proteomes" id="UP000219281">
    <property type="component" value="Unassembled WGS sequence"/>
</dbReference>
<dbReference type="OrthoDB" id="665435at2"/>
<proteinExistence type="predicted"/>
<gene>
    <name evidence="1" type="ORF">SAMN06297358_1524</name>
</gene>
<evidence type="ECO:0000313" key="2">
    <source>
        <dbReference type="Proteomes" id="UP000219281"/>
    </source>
</evidence>
<evidence type="ECO:0000313" key="1">
    <source>
        <dbReference type="EMBL" id="SOD14338.1"/>
    </source>
</evidence>
<organism evidence="1 2">
    <name type="scientific">Pedobacter xixiisoli</name>
    <dbReference type="NCBI Taxonomy" id="1476464"/>
    <lineage>
        <taxon>Bacteria</taxon>
        <taxon>Pseudomonadati</taxon>
        <taxon>Bacteroidota</taxon>
        <taxon>Sphingobacteriia</taxon>
        <taxon>Sphingobacteriales</taxon>
        <taxon>Sphingobacteriaceae</taxon>
        <taxon>Pedobacter</taxon>
    </lineage>
</organism>
<sequence>MGKIEQGILGAFSGTVGTVVGSSWRGIHYMRGKSTSRRQTSTFKQDEQRARFQLMVRFVRQLSPIIEIGFKRLANQMTASNAALSYNLKNGISGTYPNFSIAYNMVLLSRGDLPTAVTPSAAAAGTQMTFNWTDNSGNGKALGTDLCVIAIYCPQLNMTICNSLNDGVTRADQTLSINVPAFAGQEVETYISFFSANGKEVSDSFYTGTVLVA</sequence>
<dbReference type="EMBL" id="OCMT01000002">
    <property type="protein sequence ID" value="SOD14338.1"/>
    <property type="molecule type" value="Genomic_DNA"/>
</dbReference>
<dbReference type="RefSeq" id="WP_097130540.1">
    <property type="nucleotide sequence ID" value="NZ_OCMT01000002.1"/>
</dbReference>
<dbReference type="Pfam" id="PF19781">
    <property type="entry name" value="DUF6266"/>
    <property type="match status" value="1"/>
</dbReference>
<reference evidence="2" key="1">
    <citation type="submission" date="2017-09" db="EMBL/GenBank/DDBJ databases">
        <authorList>
            <person name="Varghese N."/>
            <person name="Submissions S."/>
        </authorList>
    </citation>
    <scope>NUCLEOTIDE SEQUENCE [LARGE SCALE GENOMIC DNA]</scope>
    <source>
        <strain evidence="2">CGMCC 1.12803</strain>
    </source>
</reference>
<name>A0A285ZXH6_9SPHI</name>
<dbReference type="InterPro" id="IPR046233">
    <property type="entry name" value="DUF6266"/>
</dbReference>